<dbReference type="Gramene" id="fgenesh1_pg.C_scaffold_6003010">
    <property type="protein sequence ID" value="fgenesh1_pg.C_scaffold_6003010"/>
    <property type="gene ID" value="fgenesh1_pg.C_scaffold_6003010"/>
</dbReference>
<dbReference type="Proteomes" id="UP000008694">
    <property type="component" value="Unassembled WGS sequence"/>
</dbReference>
<reference evidence="3" key="1">
    <citation type="journal article" date="2011" name="Nat. Genet.">
        <title>The Arabidopsis lyrata genome sequence and the basis of rapid genome size change.</title>
        <authorList>
            <person name="Hu T.T."/>
            <person name="Pattyn P."/>
            <person name="Bakker E.G."/>
            <person name="Cao J."/>
            <person name="Cheng J.-F."/>
            <person name="Clark R.M."/>
            <person name="Fahlgren N."/>
            <person name="Fawcett J.A."/>
            <person name="Grimwood J."/>
            <person name="Gundlach H."/>
            <person name="Haberer G."/>
            <person name="Hollister J.D."/>
            <person name="Ossowski S."/>
            <person name="Ottilar R.P."/>
            <person name="Salamov A.A."/>
            <person name="Schneeberger K."/>
            <person name="Spannagl M."/>
            <person name="Wang X."/>
            <person name="Yang L."/>
            <person name="Nasrallah M.E."/>
            <person name="Bergelson J."/>
            <person name="Carrington J.C."/>
            <person name="Gaut B.S."/>
            <person name="Schmutz J."/>
            <person name="Mayer K.F.X."/>
            <person name="Van de Peer Y."/>
            <person name="Grigoriev I.V."/>
            <person name="Nordborg M."/>
            <person name="Weigel D."/>
            <person name="Guo Y.-L."/>
        </authorList>
    </citation>
    <scope>NUCLEOTIDE SEQUENCE [LARGE SCALE GENOMIC DNA]</scope>
    <source>
        <strain evidence="3">cv. MN47</strain>
    </source>
</reference>
<name>D7M1W1_ARALL</name>
<dbReference type="EMBL" id="GL348718">
    <property type="protein sequence ID" value="EFH48980.1"/>
    <property type="molecule type" value="Genomic_DNA"/>
</dbReference>
<protein>
    <submittedName>
        <fullName evidence="2">Predicted protein</fullName>
    </submittedName>
</protein>
<sequence length="121" mass="13265">MYSLMKAGLQSEGFSGPLTVYAVCANDVLTKGAVVIDGSVLKGINFHRIQGKEGVLDASDDWLKEKLAAWREEDINRPPKNVTFITGDGALSREDENEETEDEEDAGEAEKKKKTETSKSD</sequence>
<gene>
    <name evidence="2" type="ORF">ARALYDRAFT_352417</name>
</gene>
<dbReference type="AlphaFoldDB" id="D7M1W1"/>
<accession>D7M1W1</accession>
<dbReference type="HOGENOM" id="CLU_2041239_0_0_1"/>
<keyword evidence="3" id="KW-1185">Reference proteome</keyword>
<evidence type="ECO:0000313" key="2">
    <source>
        <dbReference type="EMBL" id="EFH48980.1"/>
    </source>
</evidence>
<organism evidence="3">
    <name type="scientific">Arabidopsis lyrata subsp. lyrata</name>
    <name type="common">Lyre-leaved rock-cress</name>
    <dbReference type="NCBI Taxonomy" id="81972"/>
    <lineage>
        <taxon>Eukaryota</taxon>
        <taxon>Viridiplantae</taxon>
        <taxon>Streptophyta</taxon>
        <taxon>Embryophyta</taxon>
        <taxon>Tracheophyta</taxon>
        <taxon>Spermatophyta</taxon>
        <taxon>Magnoliopsida</taxon>
        <taxon>eudicotyledons</taxon>
        <taxon>Gunneridae</taxon>
        <taxon>Pentapetalae</taxon>
        <taxon>rosids</taxon>
        <taxon>malvids</taxon>
        <taxon>Brassicales</taxon>
        <taxon>Brassicaceae</taxon>
        <taxon>Camelineae</taxon>
        <taxon>Arabidopsis</taxon>
    </lineage>
</organism>
<evidence type="ECO:0000256" key="1">
    <source>
        <dbReference type="SAM" id="MobiDB-lite"/>
    </source>
</evidence>
<feature type="region of interest" description="Disordered" evidence="1">
    <location>
        <begin position="78"/>
        <end position="121"/>
    </location>
</feature>
<proteinExistence type="predicted"/>
<feature type="compositionally biased region" description="Acidic residues" evidence="1">
    <location>
        <begin position="95"/>
        <end position="107"/>
    </location>
</feature>
<evidence type="ECO:0000313" key="3">
    <source>
        <dbReference type="Proteomes" id="UP000008694"/>
    </source>
</evidence>
<feature type="compositionally biased region" description="Basic and acidic residues" evidence="1">
    <location>
        <begin position="108"/>
        <end position="121"/>
    </location>
</feature>